<dbReference type="AlphaFoldDB" id="A0A538TEL8"/>
<reference evidence="2 3" key="1">
    <citation type="journal article" date="2019" name="Nat. Microbiol.">
        <title>Mediterranean grassland soil C-N compound turnover is dependent on rainfall and depth, and is mediated by genomically divergent microorganisms.</title>
        <authorList>
            <person name="Diamond S."/>
            <person name="Andeer P.F."/>
            <person name="Li Z."/>
            <person name="Crits-Christoph A."/>
            <person name="Burstein D."/>
            <person name="Anantharaman K."/>
            <person name="Lane K.R."/>
            <person name="Thomas B.C."/>
            <person name="Pan C."/>
            <person name="Northen T.R."/>
            <person name="Banfield J.F."/>
        </authorList>
    </citation>
    <scope>NUCLEOTIDE SEQUENCE [LARGE SCALE GENOMIC DNA]</scope>
    <source>
        <strain evidence="2">WS_8</strain>
    </source>
</reference>
<accession>A0A538TEL8</accession>
<feature type="chain" id="PRO_5022179914" evidence="1">
    <location>
        <begin position="24"/>
        <end position="126"/>
    </location>
</feature>
<feature type="signal peptide" evidence="1">
    <location>
        <begin position="1"/>
        <end position="23"/>
    </location>
</feature>
<protein>
    <submittedName>
        <fullName evidence="2">Uncharacterized protein</fullName>
    </submittedName>
</protein>
<evidence type="ECO:0000313" key="2">
    <source>
        <dbReference type="EMBL" id="TMQ62036.1"/>
    </source>
</evidence>
<gene>
    <name evidence="2" type="ORF">E6K78_12240</name>
</gene>
<evidence type="ECO:0000313" key="3">
    <source>
        <dbReference type="Proteomes" id="UP000316609"/>
    </source>
</evidence>
<name>A0A538TEL8_UNCEI</name>
<dbReference type="Proteomes" id="UP000316609">
    <property type="component" value="Unassembled WGS sequence"/>
</dbReference>
<proteinExistence type="predicted"/>
<evidence type="ECO:0000256" key="1">
    <source>
        <dbReference type="SAM" id="SignalP"/>
    </source>
</evidence>
<sequence length="126" mass="13260">MKRNTLLAISCLAILLIGAGALAQGTTAKKAGHAAAAKPALAMFLIESPHTPEECLNVMDEVNKSKDLGAWDWGCAAGNHTGYRIVRAADENAALAMVPEDVRAQAHAYKISKMTAAQLAAAHKHM</sequence>
<comment type="caution">
    <text evidence="2">The sequence shown here is derived from an EMBL/GenBank/DDBJ whole genome shotgun (WGS) entry which is preliminary data.</text>
</comment>
<dbReference type="EMBL" id="VBOY01000151">
    <property type="protein sequence ID" value="TMQ62036.1"/>
    <property type="molecule type" value="Genomic_DNA"/>
</dbReference>
<keyword evidence="1" id="KW-0732">Signal</keyword>
<organism evidence="2 3">
    <name type="scientific">Eiseniibacteriota bacterium</name>
    <dbReference type="NCBI Taxonomy" id="2212470"/>
    <lineage>
        <taxon>Bacteria</taxon>
        <taxon>Candidatus Eiseniibacteriota</taxon>
    </lineage>
</organism>